<name>H1SBJ5_9BURK</name>
<comment type="caution">
    <text evidence="5">The sequence shown here is derived from an EMBL/GenBank/DDBJ whole genome shotgun (WGS) entry which is preliminary data.</text>
</comment>
<dbReference type="SUPFAM" id="SSF64383">
    <property type="entry name" value="Cell-division protein ZipA, C-terminal domain"/>
    <property type="match status" value="1"/>
</dbReference>
<evidence type="ECO:0000256" key="1">
    <source>
        <dbReference type="RuleBase" id="RU003612"/>
    </source>
</evidence>
<dbReference type="InterPro" id="IPR007449">
    <property type="entry name" value="ZipA_FtsZ-bd_C"/>
</dbReference>
<dbReference type="PATRIC" id="fig|1127483.3.peg.5538"/>
<proteinExistence type="inferred from homology"/>
<keyword evidence="2" id="KW-1003">Cell membrane</keyword>
<comment type="function">
    <text evidence="1">Essential cell division protein that stabilizes the FtsZ protofilaments by cross-linking them and that serves as a cytoplasmic membrane anchor for the Z ring. Also required for the recruitment to the septal ring of downstream cell division proteins.</text>
</comment>
<dbReference type="GO" id="GO:0090529">
    <property type="term" value="P:cell septum assembly"/>
    <property type="evidence" value="ECO:0007669"/>
    <property type="project" value="InterPro"/>
</dbReference>
<dbReference type="EMBL" id="AHJE01000073">
    <property type="protein sequence ID" value="EHP40096.1"/>
    <property type="molecule type" value="Genomic_DNA"/>
</dbReference>
<dbReference type="AlphaFoldDB" id="H1SBJ5"/>
<evidence type="ECO:0000259" key="4">
    <source>
        <dbReference type="SMART" id="SM00771"/>
    </source>
</evidence>
<evidence type="ECO:0000256" key="2">
    <source>
        <dbReference type="RuleBase" id="RU003613"/>
    </source>
</evidence>
<evidence type="ECO:0000313" key="6">
    <source>
        <dbReference type="Proteomes" id="UP000005808"/>
    </source>
</evidence>
<keyword evidence="1" id="KW-0131">Cell cycle</keyword>
<accession>H1SBJ5</accession>
<keyword evidence="2" id="KW-0812">Transmembrane</keyword>
<gene>
    <name evidence="5" type="ORF">OR16_27774</name>
</gene>
<dbReference type="SMART" id="SM00771">
    <property type="entry name" value="ZipA_C"/>
    <property type="match status" value="1"/>
</dbReference>
<protein>
    <recommendedName>
        <fullName evidence="1">Cell division protein ZipA</fullName>
    </recommendedName>
</protein>
<reference evidence="5 6" key="1">
    <citation type="journal article" date="2012" name="J. Bacteriol.">
        <title>De Novo Genome Project of Cupriavidus basilensis OR16.</title>
        <authorList>
            <person name="Cserhati M."/>
            <person name="Kriszt B."/>
            <person name="Szoboszlay S."/>
            <person name="Toth A."/>
            <person name="Szabo I."/>
            <person name="Tancsics A."/>
            <person name="Nagy I."/>
            <person name="Horvath B."/>
            <person name="Nagy I."/>
            <person name="Kukolya J."/>
        </authorList>
    </citation>
    <scope>NUCLEOTIDE SEQUENCE [LARGE SCALE GENOMIC DNA]</scope>
    <source>
        <strain evidence="5 6">OR16</strain>
    </source>
</reference>
<dbReference type="Proteomes" id="UP000005808">
    <property type="component" value="Unassembled WGS sequence"/>
</dbReference>
<evidence type="ECO:0000313" key="5">
    <source>
        <dbReference type="EMBL" id="EHP40096.1"/>
    </source>
</evidence>
<keyword evidence="1" id="KW-0132">Cell division</keyword>
<feature type="domain" description="ZipA C-terminal FtsZ-binding" evidence="4">
    <location>
        <begin position="287"/>
        <end position="416"/>
    </location>
</feature>
<comment type="similarity">
    <text evidence="1">Belongs to the ZipA family.</text>
</comment>
<feature type="region of interest" description="Disordered" evidence="3">
    <location>
        <begin position="91"/>
        <end position="165"/>
    </location>
</feature>
<keyword evidence="2" id="KW-0472">Membrane</keyword>
<keyword evidence="2" id="KW-0997">Cell inner membrane</keyword>
<feature type="compositionally biased region" description="Low complexity" evidence="3">
    <location>
        <begin position="91"/>
        <end position="102"/>
    </location>
</feature>
<evidence type="ECO:0000256" key="3">
    <source>
        <dbReference type="SAM" id="MobiDB-lite"/>
    </source>
</evidence>
<feature type="compositionally biased region" description="Basic and acidic residues" evidence="3">
    <location>
        <begin position="42"/>
        <end position="57"/>
    </location>
</feature>
<dbReference type="InterPro" id="IPR036765">
    <property type="entry name" value="ZipA_FtsZ-bd_C_sf"/>
</dbReference>
<dbReference type="Pfam" id="PF04354">
    <property type="entry name" value="ZipA_C"/>
    <property type="match status" value="1"/>
</dbReference>
<dbReference type="Gene3D" id="3.30.1400.10">
    <property type="entry name" value="ZipA, C-terminal FtsZ-binding domain"/>
    <property type="match status" value="1"/>
</dbReference>
<organism evidence="5 6">
    <name type="scientific">Cupriavidus basilensis OR16</name>
    <dbReference type="NCBI Taxonomy" id="1127483"/>
    <lineage>
        <taxon>Bacteria</taxon>
        <taxon>Pseudomonadati</taxon>
        <taxon>Pseudomonadota</taxon>
        <taxon>Betaproteobacteria</taxon>
        <taxon>Burkholderiales</taxon>
        <taxon>Burkholderiaceae</taxon>
        <taxon>Cupriavidus</taxon>
    </lineage>
</organism>
<comment type="subcellular location">
    <subcellularLocation>
        <location evidence="2">Cell inner membrane</location>
        <topology evidence="2">Single-pass type I membrane protein</topology>
    </subcellularLocation>
</comment>
<feature type="region of interest" description="Disordered" evidence="3">
    <location>
        <begin position="36"/>
        <end position="63"/>
    </location>
</feature>
<dbReference type="GO" id="GO:0005886">
    <property type="term" value="C:plasma membrane"/>
    <property type="evidence" value="ECO:0007669"/>
    <property type="project" value="UniProtKB-SubCell"/>
</dbReference>
<feature type="compositionally biased region" description="Basic and acidic residues" evidence="3">
    <location>
        <begin position="126"/>
        <end position="139"/>
    </location>
</feature>
<sequence length="441" mass="46509">MTLQTALIVAARCSPKTTCRRCASRVISPAVTPVVKPQASAKLHEPSPEHQVERREPTLSASPLDAAAVAAGMAASSADADDALADEVAVAAAPSSAHAPHSAADKPGHAGEAGESAGPDGSGGADNRHDTADHEEHAEPVQPKQEPAPAKEPQPEPVALDGQPTPAVIDPLIDCIVPLHLERKSSGDRILPLTGRLRRAGTKQVHIEGLRSEANAWEPVTAGHQYEDLQVAVQLANRGGALNALEFSEFVNAVEALAEALDASAELPDMTETVANGRELDAFAASCDVQLGVNVISDGAPWSAAYVQTVATQDGLVLSRDGTRFTRYQANAEGVQRALFTLQFGDTNFLRDDLTAKAGRQITLLLDVPSATQATKPFKTVCEYGYSLAQRMGAQLVDDNMRPLSESSFVAIFGQLQTLYDKLEARGMPAGSPVTLRLFSL</sequence>